<evidence type="ECO:0000256" key="1">
    <source>
        <dbReference type="ARBA" id="ARBA00022553"/>
    </source>
</evidence>
<comment type="caution">
    <text evidence="6">The sequence shown here is derived from an EMBL/GenBank/DDBJ whole genome shotgun (WGS) entry which is preliminary data.</text>
</comment>
<dbReference type="Proteomes" id="UP001551675">
    <property type="component" value="Unassembled WGS sequence"/>
</dbReference>
<feature type="domain" description="Response regulatory" evidence="5">
    <location>
        <begin position="15"/>
        <end position="126"/>
    </location>
</feature>
<proteinExistence type="predicted"/>
<feature type="modified residue" description="4-aspartylphosphate" evidence="3">
    <location>
        <position position="66"/>
    </location>
</feature>
<gene>
    <name evidence="6" type="ORF">AB0I59_03325</name>
</gene>
<evidence type="ECO:0000256" key="3">
    <source>
        <dbReference type="PROSITE-ProRule" id="PRU00169"/>
    </source>
</evidence>
<dbReference type="PROSITE" id="PS00622">
    <property type="entry name" value="HTH_LUXR_1"/>
    <property type="match status" value="1"/>
</dbReference>
<dbReference type="Pfam" id="PF00072">
    <property type="entry name" value="Response_reg"/>
    <property type="match status" value="1"/>
</dbReference>
<dbReference type="CDD" id="cd17535">
    <property type="entry name" value="REC_NarL-like"/>
    <property type="match status" value="1"/>
</dbReference>
<evidence type="ECO:0000259" key="4">
    <source>
        <dbReference type="PROSITE" id="PS50043"/>
    </source>
</evidence>
<name>A0ABV3G7Q5_MICGL</name>
<dbReference type="InterPro" id="IPR011006">
    <property type="entry name" value="CheY-like_superfamily"/>
</dbReference>
<reference evidence="6 7" key="1">
    <citation type="submission" date="2024-06" db="EMBL/GenBank/DDBJ databases">
        <title>The Natural Products Discovery Center: Release of the First 8490 Sequenced Strains for Exploring Actinobacteria Biosynthetic Diversity.</title>
        <authorList>
            <person name="Kalkreuter E."/>
            <person name="Kautsar S.A."/>
            <person name="Yang D."/>
            <person name="Bader C.D."/>
            <person name="Teijaro C.N."/>
            <person name="Fluegel L."/>
            <person name="Davis C.M."/>
            <person name="Simpson J.R."/>
            <person name="Lauterbach L."/>
            <person name="Steele A.D."/>
            <person name="Gui C."/>
            <person name="Meng S."/>
            <person name="Li G."/>
            <person name="Viehrig K."/>
            <person name="Ye F."/>
            <person name="Su P."/>
            <person name="Kiefer A.F."/>
            <person name="Nichols A."/>
            <person name="Cepeda A.J."/>
            <person name="Yan W."/>
            <person name="Fan B."/>
            <person name="Jiang Y."/>
            <person name="Adhikari A."/>
            <person name="Zheng C.-J."/>
            <person name="Schuster L."/>
            <person name="Cowan T.M."/>
            <person name="Smanski M.J."/>
            <person name="Chevrette M.G."/>
            <person name="De Carvalho L.P.S."/>
            <person name="Shen B."/>
        </authorList>
    </citation>
    <scope>NUCLEOTIDE SEQUENCE [LARGE SCALE GENOMIC DNA]</scope>
    <source>
        <strain evidence="6 7">NPDC050100</strain>
    </source>
</reference>
<dbReference type="InterPro" id="IPR039420">
    <property type="entry name" value="WalR-like"/>
</dbReference>
<organism evidence="6 7">
    <name type="scientific">Microtetraspora glauca</name>
    <dbReference type="NCBI Taxonomy" id="1996"/>
    <lineage>
        <taxon>Bacteria</taxon>
        <taxon>Bacillati</taxon>
        <taxon>Actinomycetota</taxon>
        <taxon>Actinomycetes</taxon>
        <taxon>Streptosporangiales</taxon>
        <taxon>Streptosporangiaceae</taxon>
        <taxon>Microtetraspora</taxon>
    </lineage>
</organism>
<dbReference type="InterPro" id="IPR016032">
    <property type="entry name" value="Sig_transdc_resp-reg_C-effctor"/>
</dbReference>
<dbReference type="PROSITE" id="PS50110">
    <property type="entry name" value="RESPONSE_REGULATORY"/>
    <property type="match status" value="1"/>
</dbReference>
<dbReference type="PANTHER" id="PTHR43214:SF43">
    <property type="entry name" value="TWO-COMPONENT RESPONSE REGULATOR"/>
    <property type="match status" value="1"/>
</dbReference>
<keyword evidence="1 3" id="KW-0597">Phosphoprotein</keyword>
<dbReference type="PROSITE" id="PS50043">
    <property type="entry name" value="HTH_LUXR_2"/>
    <property type="match status" value="1"/>
</dbReference>
<dbReference type="CDD" id="cd06170">
    <property type="entry name" value="LuxR_C_like"/>
    <property type="match status" value="1"/>
</dbReference>
<dbReference type="SMART" id="SM00421">
    <property type="entry name" value="HTH_LUXR"/>
    <property type="match status" value="1"/>
</dbReference>
<dbReference type="InterPro" id="IPR058245">
    <property type="entry name" value="NreC/VraR/RcsB-like_REC"/>
</dbReference>
<evidence type="ECO:0000313" key="7">
    <source>
        <dbReference type="Proteomes" id="UP001551675"/>
    </source>
</evidence>
<dbReference type="Pfam" id="PF00196">
    <property type="entry name" value="GerE"/>
    <property type="match status" value="1"/>
</dbReference>
<evidence type="ECO:0000313" key="6">
    <source>
        <dbReference type="EMBL" id="MEV0967643.1"/>
    </source>
</evidence>
<dbReference type="SUPFAM" id="SSF46894">
    <property type="entry name" value="C-terminal effector domain of the bipartite response regulators"/>
    <property type="match status" value="1"/>
</dbReference>
<dbReference type="PANTHER" id="PTHR43214">
    <property type="entry name" value="TWO-COMPONENT RESPONSE REGULATOR"/>
    <property type="match status" value="1"/>
</dbReference>
<dbReference type="SUPFAM" id="SSF52172">
    <property type="entry name" value="CheY-like"/>
    <property type="match status" value="1"/>
</dbReference>
<accession>A0ABV3G7Q5</accession>
<dbReference type="Gene3D" id="3.40.50.2300">
    <property type="match status" value="1"/>
</dbReference>
<keyword evidence="2" id="KW-0238">DNA-binding</keyword>
<dbReference type="InterPro" id="IPR000792">
    <property type="entry name" value="Tscrpt_reg_LuxR_C"/>
</dbReference>
<evidence type="ECO:0000256" key="2">
    <source>
        <dbReference type="ARBA" id="ARBA00023125"/>
    </source>
</evidence>
<keyword evidence="7" id="KW-1185">Reference proteome</keyword>
<dbReference type="RefSeq" id="WP_061257318.1">
    <property type="nucleotide sequence ID" value="NZ_JBFALK010000002.1"/>
</dbReference>
<sequence>MDTDRTTGRGTGQVTVVIADEHPLYLEGIRSALHDCTDITVTGTASEPIDAMRLAARLRPRVALIDVAMPEVVDYLTRRCPAVRVLTLGTGDDGRNLLTALRAGTYGHLLKGSEPGEVAAALRSVALGQMVFGRGVGTRLLAHLSAPVMRMPFPGLTQREREVLEYLADGRSNAEIARELCLAPKTVRNHVSNVLNKLEAPTRVDAALRARDAGLGSRLLLTHV</sequence>
<feature type="domain" description="HTH luxR-type" evidence="4">
    <location>
        <begin position="149"/>
        <end position="214"/>
    </location>
</feature>
<dbReference type="PRINTS" id="PR00038">
    <property type="entry name" value="HTHLUXR"/>
</dbReference>
<dbReference type="EMBL" id="JBFALK010000002">
    <property type="protein sequence ID" value="MEV0967643.1"/>
    <property type="molecule type" value="Genomic_DNA"/>
</dbReference>
<protein>
    <submittedName>
        <fullName evidence="6">Response regulator transcription factor</fullName>
    </submittedName>
</protein>
<dbReference type="InterPro" id="IPR001789">
    <property type="entry name" value="Sig_transdc_resp-reg_receiver"/>
</dbReference>
<evidence type="ECO:0000259" key="5">
    <source>
        <dbReference type="PROSITE" id="PS50110"/>
    </source>
</evidence>
<dbReference type="SMART" id="SM00448">
    <property type="entry name" value="REC"/>
    <property type="match status" value="1"/>
</dbReference>